<feature type="region of interest" description="Disordered" evidence="2">
    <location>
        <begin position="275"/>
        <end position="512"/>
    </location>
</feature>
<keyword evidence="1" id="KW-0344">Guanine-nucleotide releasing factor</keyword>
<evidence type="ECO:0000259" key="3">
    <source>
        <dbReference type="PROSITE" id="PS50010"/>
    </source>
</evidence>
<dbReference type="SUPFAM" id="SSF48065">
    <property type="entry name" value="DBL homology domain (DH-domain)"/>
    <property type="match status" value="1"/>
</dbReference>
<feature type="region of interest" description="Disordered" evidence="2">
    <location>
        <begin position="533"/>
        <end position="627"/>
    </location>
</feature>
<accession>M3BTB9</accession>
<dbReference type="InterPro" id="IPR035899">
    <property type="entry name" value="DBL_dom_sf"/>
</dbReference>
<feature type="compositionally biased region" description="Low complexity" evidence="2">
    <location>
        <begin position="219"/>
        <end position="232"/>
    </location>
</feature>
<dbReference type="GO" id="GO:0031991">
    <property type="term" value="P:regulation of actomyosin contractile ring contraction"/>
    <property type="evidence" value="ECO:0007669"/>
    <property type="project" value="TreeGrafter"/>
</dbReference>
<feature type="compositionally biased region" description="Low complexity" evidence="2">
    <location>
        <begin position="1119"/>
        <end position="1129"/>
    </location>
</feature>
<dbReference type="HOGENOM" id="CLU_001112_0_0_1"/>
<feature type="compositionally biased region" description="Low complexity" evidence="2">
    <location>
        <begin position="455"/>
        <end position="475"/>
    </location>
</feature>
<dbReference type="CDD" id="cd00160">
    <property type="entry name" value="RhoGEF"/>
    <property type="match status" value="1"/>
</dbReference>
<dbReference type="SMART" id="SM00721">
    <property type="entry name" value="BAR"/>
    <property type="match status" value="1"/>
</dbReference>
<dbReference type="GO" id="GO:0005737">
    <property type="term" value="C:cytoplasm"/>
    <property type="evidence" value="ECO:0007669"/>
    <property type="project" value="InterPro"/>
</dbReference>
<dbReference type="FunFam" id="1.20.900.10:FF:000053">
    <property type="entry name" value="Rho guanyl nucleotide exchange factor, putative"/>
    <property type="match status" value="1"/>
</dbReference>
<dbReference type="Pfam" id="PF00621">
    <property type="entry name" value="RhoGEF"/>
    <property type="match status" value="1"/>
</dbReference>
<feature type="compositionally biased region" description="Polar residues" evidence="2">
    <location>
        <begin position="1262"/>
        <end position="1277"/>
    </location>
</feature>
<feature type="compositionally biased region" description="Low complexity" evidence="2">
    <location>
        <begin position="104"/>
        <end position="118"/>
    </location>
</feature>
<feature type="compositionally biased region" description="Basic residues" evidence="2">
    <location>
        <begin position="194"/>
        <end position="206"/>
    </location>
</feature>
<feature type="compositionally biased region" description="Low complexity" evidence="2">
    <location>
        <begin position="368"/>
        <end position="389"/>
    </location>
</feature>
<dbReference type="InterPro" id="IPR051492">
    <property type="entry name" value="Dynamin-Rho_GEF"/>
</dbReference>
<feature type="compositionally biased region" description="Polar residues" evidence="2">
    <location>
        <begin position="1759"/>
        <end position="1808"/>
    </location>
</feature>
<sequence>MDADASAAEPAAADVHDHHHLDHIPALFTTVARSASLDEGATAGTAEDPQMNLVDSALPNLLNPQPNQHAVNANNANASSPSLPRPHNTRFQLRSVSGPPNTLINNHNINKNINNNNNARSKPVLLPSRPAGTVRDMASRFDRSAVPSHELPPLTLNFADRDRDRRPSILPPGKTTPRSPVSASSGEGKERVKLQKKRPAHAHKAPTKSPAEAPCEANSSFSSLSTTRTTRSQPHSAFSPKQRPTSPSKQARPLFGEITADGKWNGNFELGHYGPLPTFEKAPRRGSESSLALGHGRSQSHQDISMPSLGPPSLYKLSHKRSRSDMDSLRPQAVPSMPDLGARIIPTVYPTPPDSGTRTSRSRPPPVTSRIPISSRRSTDSTSSISNPPYSRSASSMSNHRRKPSKSPTRPSTALGKENNAPAARSRYVPSPLPTTTSRQTLSAKIVAPLPTSPPLRSSRPRQPVSAATTSASRARAAERFVNPNANTRDTRRPSEQWLGKPYDAQQVRSRRKIPELDKVDFAERRARIQKAITASLNSNDSHDNMQSSSRSQSRGQTRSTSRTHVRPAGSAPEAVSGAERRQLSNNGVADGVTNGHIRGLSVETADVLAPSSTEPVTAQTEKTMFEEESPVLGRLATDTDSAQPQPQSPMQTKITPVLLAPAFYEPLSRPAAPPGAIDIVQDAPSDAVHSPSVLDNIMRMRERSGSDASGAGTEFADDSPSAQDSASEADEKWGLGNGPGADQGSIRIMLDEEPNFNKHLGSWPKDVENARDSHTEDDDVLRTHAYNEQAFAAIGFQQSSIEDLHAYPRDEQVTTTPRRRRPSRDDPLQPAALHPDTAALVSEQDTTGSDGTIARVLEYYHNTGSLTPDMLQEMQHRMVDLHRISANGGSNGIMIQSLLDSIMESQSPEQQRTPEKQMLQPATYEMPLITPDTPPMADGFVPGTVILFGNEAQTQEEDDFAATIRKADEAWERQRRGEDPFAPEDDAVDDEDKPLPPPKDFGYTPRSSIGPGSGAFTPNASESGLRLSTISIGGGDLDLHDIHAAGDRANLRSSVQDVASPDSAIAPPLPPHSPPPVPASTALKPSSLPDVTAATKYTPERASSELSPRFRKSAWGQSSSRPPSSRPSMDSQRYPAGVPGSQSLTSFSESTRIGSIDTGADSSAKLPKSASPGPEQKRLLRRRHIIKELLDTENSYHQDLKIIEDIYKATCTPELVLPEDKKVLFGNCDEVERFALHFYDEMRKAASQVYTPPKQHRWMNKRSSFSTTQSDGTPNSFAEPVDNEKDQTTTIGRAFLMNMSRMEEVYGTYLKNHDAANQRLSAVQSTTTVKCWLDECHANASDITSAWDLDSLLVKPTQRVAKYPMLLQQLLEVTPVGHPDHLDLKVASRDSIAMLTRINDAKKRADLVDQIINPGKRKEVDIRHGLAKAFGRRTEKLKERVGIAEAFQDPAFDDLAHKFGGHFIRLQICMRDVQDYMHRTDKAIELINNYANALELFTDVSPSSLPEVESKFRKYGQVIRDLTLIAFGEHKADVQKRVLAPMIQCIKLHEGPQNAINKRKKKIVDYAKCKSDERRGQKPDKKTMEASDIYLALNEQLKIDLPRLYQLTAQLVQNCLHCFIDIQMKWQSTWERKLKPLLEAADIPSTVQQIEPAFLPDFAEIEKRINQLSICNGTLKTEAANFLSPQTTLVDPSETAASTRRPSTLDGSKRTPSIGSESSSAGPNHRRHSGIHSSHSEIKLPADSRARSNSALASRQAPTHTPGSTSNRPWSNSVANTPNSSFSATRPATSDSPSFSSYFPRQSNDGQRVNRPASDATYHSARPTPADVEQHRFSGLFNSALPPDVTSPAQDVVPSRTAPADMPILFVCASLFEFSIDRTRKEGGYPYLQYVQGEVFDVMAQKGELWLAKNQDDANNELGWIWEQHFIILSAEN</sequence>
<feature type="compositionally biased region" description="Acidic residues" evidence="2">
    <location>
        <begin position="982"/>
        <end position="993"/>
    </location>
</feature>
<dbReference type="PANTHER" id="PTHR22834:SF20">
    <property type="entry name" value="SH3 DOMAIN-CONTAINING PROTEIN"/>
    <property type="match status" value="1"/>
</dbReference>
<feature type="region of interest" description="Disordered" evidence="2">
    <location>
        <begin position="143"/>
        <end position="253"/>
    </location>
</feature>
<evidence type="ECO:0000256" key="1">
    <source>
        <dbReference type="ARBA" id="ARBA00022658"/>
    </source>
</evidence>
<dbReference type="eggNOG" id="KOG3519">
    <property type="taxonomic scope" value="Eukaryota"/>
</dbReference>
<gene>
    <name evidence="5" type="ORF">SEPMUDRAFT_151008</name>
</gene>
<keyword evidence="6" id="KW-1185">Reference proteome</keyword>
<feature type="compositionally biased region" description="Polar residues" evidence="2">
    <location>
        <begin position="1141"/>
        <end position="1154"/>
    </location>
</feature>
<name>M3BTB9_SPHMS</name>
<dbReference type="EMBL" id="KB456268">
    <property type="protein sequence ID" value="EMF09905.1"/>
    <property type="molecule type" value="Genomic_DNA"/>
</dbReference>
<dbReference type="OMA" id="DQVGWIW"/>
<feature type="compositionally biased region" description="Polar residues" evidence="2">
    <location>
        <begin position="1687"/>
        <end position="1723"/>
    </location>
</feature>
<feature type="compositionally biased region" description="Low complexity" evidence="2">
    <location>
        <begin position="547"/>
        <end position="563"/>
    </location>
</feature>
<feature type="compositionally biased region" description="Polar residues" evidence="2">
    <location>
        <begin position="434"/>
        <end position="443"/>
    </location>
</feature>
<feature type="compositionally biased region" description="Basic and acidic residues" evidence="2">
    <location>
        <begin position="1735"/>
        <end position="1747"/>
    </location>
</feature>
<dbReference type="PROSITE" id="PS50010">
    <property type="entry name" value="DH_2"/>
    <property type="match status" value="1"/>
</dbReference>
<dbReference type="OrthoDB" id="10256089at2759"/>
<dbReference type="InterPro" id="IPR027267">
    <property type="entry name" value="AH/BAR_dom_sf"/>
</dbReference>
<dbReference type="STRING" id="692275.M3BTB9"/>
<dbReference type="SMART" id="SM00325">
    <property type="entry name" value="RhoGEF"/>
    <property type="match status" value="1"/>
</dbReference>
<evidence type="ECO:0008006" key="7">
    <source>
        <dbReference type="Google" id="ProtNLM"/>
    </source>
</evidence>
<feature type="region of interest" description="Disordered" evidence="2">
    <location>
        <begin position="1257"/>
        <end position="1285"/>
    </location>
</feature>
<feature type="domain" description="BAR" evidence="4">
    <location>
        <begin position="1438"/>
        <end position="1661"/>
    </location>
</feature>
<evidence type="ECO:0000256" key="2">
    <source>
        <dbReference type="SAM" id="MobiDB-lite"/>
    </source>
</evidence>
<dbReference type="InterPro" id="IPR000219">
    <property type="entry name" value="DH_dom"/>
</dbReference>
<evidence type="ECO:0000259" key="4">
    <source>
        <dbReference type="PROSITE" id="PS51021"/>
    </source>
</evidence>
<dbReference type="InterPro" id="IPR004148">
    <property type="entry name" value="BAR_dom"/>
</dbReference>
<dbReference type="Gene3D" id="1.20.1270.60">
    <property type="entry name" value="Arfaptin homology (AH) domain/BAR domain"/>
    <property type="match status" value="1"/>
</dbReference>
<feature type="domain" description="DH" evidence="3">
    <location>
        <begin position="1182"/>
        <end position="1402"/>
    </location>
</feature>
<feature type="region of interest" description="Disordered" evidence="2">
    <location>
        <begin position="98"/>
        <end position="130"/>
    </location>
</feature>
<dbReference type="Proteomes" id="UP000016931">
    <property type="component" value="Unassembled WGS sequence"/>
</dbReference>
<feature type="region of interest" description="Disordered" evidence="2">
    <location>
        <begin position="1687"/>
        <end position="1826"/>
    </location>
</feature>
<dbReference type="GO" id="GO:0032955">
    <property type="term" value="P:regulation of division septum assembly"/>
    <property type="evidence" value="ECO:0007669"/>
    <property type="project" value="TreeGrafter"/>
</dbReference>
<dbReference type="Gene3D" id="1.20.900.10">
    <property type="entry name" value="Dbl homology (DH) domain"/>
    <property type="match status" value="1"/>
</dbReference>
<feature type="region of interest" description="Disordered" evidence="2">
    <location>
        <begin position="972"/>
        <end position="1022"/>
    </location>
</feature>
<proteinExistence type="predicted"/>
<feature type="compositionally biased region" description="Low complexity" evidence="2">
    <location>
        <begin position="65"/>
        <end position="82"/>
    </location>
</feature>
<feature type="compositionally biased region" description="Basic and acidic residues" evidence="2">
    <location>
        <begin position="803"/>
        <end position="813"/>
    </location>
</feature>
<feature type="region of interest" description="Disordered" evidence="2">
    <location>
        <begin position="1053"/>
        <end position="1180"/>
    </location>
</feature>
<dbReference type="GO" id="GO:0005085">
    <property type="term" value="F:guanyl-nucleotide exchange factor activity"/>
    <property type="evidence" value="ECO:0007669"/>
    <property type="project" value="UniProtKB-KW"/>
</dbReference>
<dbReference type="RefSeq" id="XP_016758026.1">
    <property type="nucleotide sequence ID" value="XM_016906539.1"/>
</dbReference>
<dbReference type="GeneID" id="27903676"/>
<feature type="region of interest" description="Disordered" evidence="2">
    <location>
        <begin position="803"/>
        <end position="848"/>
    </location>
</feature>
<evidence type="ECO:0000313" key="5">
    <source>
        <dbReference type="EMBL" id="EMF09905.1"/>
    </source>
</evidence>
<dbReference type="PANTHER" id="PTHR22834">
    <property type="entry name" value="NUCLEAR FUSION PROTEIN FUS2"/>
    <property type="match status" value="1"/>
</dbReference>
<feature type="region of interest" description="Disordered" evidence="2">
    <location>
        <begin position="704"/>
        <end position="746"/>
    </location>
</feature>
<feature type="compositionally biased region" description="Polar residues" evidence="2">
    <location>
        <begin position="611"/>
        <end position="623"/>
    </location>
</feature>
<feature type="compositionally biased region" description="Low complexity" evidence="2">
    <location>
        <begin position="1748"/>
        <end position="1758"/>
    </location>
</feature>
<dbReference type="CDD" id="cd07589">
    <property type="entry name" value="BAR_DNMBP"/>
    <property type="match status" value="1"/>
</dbReference>
<dbReference type="Pfam" id="PF03114">
    <property type="entry name" value="BAR"/>
    <property type="match status" value="1"/>
</dbReference>
<feature type="region of interest" description="Disordered" evidence="2">
    <location>
        <begin position="65"/>
        <end position="85"/>
    </location>
</feature>
<organism evidence="5 6">
    <name type="scientific">Sphaerulina musiva (strain SO2202)</name>
    <name type="common">Poplar stem canker fungus</name>
    <name type="synonym">Septoria musiva</name>
    <dbReference type="NCBI Taxonomy" id="692275"/>
    <lineage>
        <taxon>Eukaryota</taxon>
        <taxon>Fungi</taxon>
        <taxon>Dikarya</taxon>
        <taxon>Ascomycota</taxon>
        <taxon>Pezizomycotina</taxon>
        <taxon>Dothideomycetes</taxon>
        <taxon>Dothideomycetidae</taxon>
        <taxon>Mycosphaerellales</taxon>
        <taxon>Mycosphaerellaceae</taxon>
        <taxon>Sphaerulina</taxon>
    </lineage>
</organism>
<feature type="compositionally biased region" description="Polar residues" evidence="2">
    <location>
        <begin position="176"/>
        <end position="185"/>
    </location>
</feature>
<dbReference type="PROSITE" id="PS51021">
    <property type="entry name" value="BAR"/>
    <property type="match status" value="1"/>
</dbReference>
<reference evidence="5 6" key="1">
    <citation type="journal article" date="2012" name="PLoS Pathog.">
        <title>Diverse lifestyles and strategies of plant pathogenesis encoded in the genomes of eighteen Dothideomycetes fungi.</title>
        <authorList>
            <person name="Ohm R.A."/>
            <person name="Feau N."/>
            <person name="Henrissat B."/>
            <person name="Schoch C.L."/>
            <person name="Horwitz B.A."/>
            <person name="Barry K.W."/>
            <person name="Condon B.J."/>
            <person name="Copeland A.C."/>
            <person name="Dhillon B."/>
            <person name="Glaser F."/>
            <person name="Hesse C.N."/>
            <person name="Kosti I."/>
            <person name="LaButti K."/>
            <person name="Lindquist E.A."/>
            <person name="Lucas S."/>
            <person name="Salamov A.A."/>
            <person name="Bradshaw R.E."/>
            <person name="Ciuffetti L."/>
            <person name="Hamelin R.C."/>
            <person name="Kema G.H.J."/>
            <person name="Lawrence C."/>
            <person name="Scott J.A."/>
            <person name="Spatafora J.W."/>
            <person name="Turgeon B.G."/>
            <person name="de Wit P.J.G.M."/>
            <person name="Zhong S."/>
            <person name="Goodwin S.B."/>
            <person name="Grigoriev I.V."/>
        </authorList>
    </citation>
    <scope>NUCLEOTIDE SEQUENCE [LARGE SCALE GENOMIC DNA]</scope>
    <source>
        <strain evidence="5 6">SO2202</strain>
    </source>
</reference>
<evidence type="ECO:0000313" key="6">
    <source>
        <dbReference type="Proteomes" id="UP000016931"/>
    </source>
</evidence>
<dbReference type="SUPFAM" id="SSF103657">
    <property type="entry name" value="BAR/IMD domain-like"/>
    <property type="match status" value="1"/>
</dbReference>
<feature type="compositionally biased region" description="Pro residues" evidence="2">
    <location>
        <begin position="1068"/>
        <end position="1079"/>
    </location>
</feature>
<protein>
    <recommendedName>
        <fullName evidence="7">DH domain-containing protein</fullName>
    </recommendedName>
</protein>